<keyword evidence="3" id="KW-1185">Reference proteome</keyword>
<protein>
    <recommendedName>
        <fullName evidence="1">Endonuclease GajA/Old nuclease/RecF-like AAA domain-containing protein</fullName>
    </recommendedName>
</protein>
<evidence type="ECO:0000313" key="2">
    <source>
        <dbReference type="EMBL" id="OAT58206.1"/>
    </source>
</evidence>
<evidence type="ECO:0000313" key="3">
    <source>
        <dbReference type="Proteomes" id="UP000078431"/>
    </source>
</evidence>
<gene>
    <name evidence="2" type="ORF">M993_03068</name>
</gene>
<dbReference type="InterPro" id="IPR027417">
    <property type="entry name" value="P-loop_NTPase"/>
</dbReference>
<dbReference type="PANTHER" id="PTHR43581:SF4">
    <property type="entry name" value="ATP_GTP PHOSPHATASE"/>
    <property type="match status" value="1"/>
</dbReference>
<name>A0AA91EI57_9GAMM</name>
<reference evidence="2 3" key="1">
    <citation type="submission" date="2016-04" db="EMBL/GenBank/DDBJ databases">
        <title>ATOL: Assembling a taxonomically balanced genome-scale reconstruction of the evolutionary history of the Enterobacteriaceae.</title>
        <authorList>
            <person name="Plunkett G.III."/>
            <person name="Neeno-Eckwall E.C."/>
            <person name="Glasner J.D."/>
            <person name="Perna N.T."/>
        </authorList>
    </citation>
    <scope>NUCLEOTIDE SEQUENCE [LARGE SCALE GENOMIC DNA]</scope>
    <source>
        <strain evidence="2 3">ATCC 12841</strain>
    </source>
</reference>
<proteinExistence type="predicted"/>
<evidence type="ECO:0000259" key="1">
    <source>
        <dbReference type="Pfam" id="PF13175"/>
    </source>
</evidence>
<dbReference type="EMBL" id="LXEX01000044">
    <property type="protein sequence ID" value="OAT58206.1"/>
    <property type="molecule type" value="Genomic_DNA"/>
</dbReference>
<dbReference type="NCBIfam" id="NF038234">
    <property type="entry name" value="retron_eff_Eco8"/>
    <property type="match status" value="1"/>
</dbReference>
<feature type="domain" description="Endonuclease GajA/Old nuclease/RecF-like AAA" evidence="1">
    <location>
        <begin position="1"/>
        <end position="336"/>
    </location>
</feature>
<dbReference type="InterPro" id="IPR041685">
    <property type="entry name" value="AAA_GajA/Old/RecF-like"/>
</dbReference>
<sequence>MGIKSIKIKNLLSYDEIHISDIKDINCIIGRNNTGKSNLLKLIRFFYTKLERRDALPPKLNNNYSSYGEISIEYDITRISKIVKGHKNNNNKFFKQIASTLLKQAYYERLSFFLTESKNDKTFTLSLKIKNDESVQWSIKDTKTLNIINHLFPYFDIETRHVDLYDWDKLWVLISKLKSFNTEKISNEEIVAFFDSKIGENSKSYSDYINKIKEITKTSKYGYKEKVLNYVKVGLDGQTFQIDGKKLEIQSDGTNSFKYIEIFLSLLISLTRRDYITPIVFIDEPEIGLHPKKGEQLIENLHEIYMSFKKSKEGIEQNKYATPYPNIFMSTHSPNILKSVVKEFGINQQVLHFSMLNENTNIRKMNSTYDDLRFLNIFNDNEARLFFSEFIFFVEGVTEQELFSNRLLTNKFQHLRNIDIYATSDVALKYINPSYSNTAIPYIVLYDADHLFAFDNQNKKFTLKTGKLSIAQVRNTYKYSYIGSSNYQAKRNIDMFLKLLNNTTIQTDSNNINITNIDWSGLINRINKFILSKENYWITSTTIEGCLINEKSLILFKKWMLSEVLKNLNPKKIGNIEEIVNSARLSPYINDTQLLQTCKSVLSNNATIQTISDQNRLFIRKLKSDLVKLLSRRLSTAFPDDKIQSIVLRLIFCGKTETLTATFNKNFKKIVPGHFAGEIKNFKDDFTMLSYLTEKTSGWVTKFVDFSINEIEKNSADNKGFHDEFRLIFSELSSILERLRFR</sequence>
<comment type="caution">
    <text evidence="2">The sequence shown here is derived from an EMBL/GenBank/DDBJ whole genome shotgun (WGS) entry which is preliminary data.</text>
</comment>
<organism evidence="2 3">
    <name type="scientific">Obesumbacterium proteus ATCC 12841</name>
    <dbReference type="NCBI Taxonomy" id="1354268"/>
    <lineage>
        <taxon>Bacteria</taxon>
        <taxon>Pseudomonadati</taxon>
        <taxon>Pseudomonadota</taxon>
        <taxon>Gammaproteobacteria</taxon>
        <taxon>Enterobacterales</taxon>
        <taxon>Hafniaceae</taxon>
        <taxon>Obesumbacterium</taxon>
    </lineage>
</organism>
<accession>A0AA91EI57</accession>
<dbReference type="PANTHER" id="PTHR43581">
    <property type="entry name" value="ATP/GTP PHOSPHATASE"/>
    <property type="match status" value="1"/>
</dbReference>
<dbReference type="SUPFAM" id="SSF52540">
    <property type="entry name" value="P-loop containing nucleoside triphosphate hydrolases"/>
    <property type="match status" value="1"/>
</dbReference>
<dbReference type="RefSeq" id="WP_064645436.1">
    <property type="nucleotide sequence ID" value="NZ_LXEX01000044.1"/>
</dbReference>
<dbReference type="Pfam" id="PF13175">
    <property type="entry name" value="AAA_15"/>
    <property type="match status" value="1"/>
</dbReference>
<dbReference type="AlphaFoldDB" id="A0AA91EI57"/>
<dbReference type="Proteomes" id="UP000078431">
    <property type="component" value="Unassembled WGS sequence"/>
</dbReference>
<dbReference type="Gene3D" id="3.40.50.300">
    <property type="entry name" value="P-loop containing nucleotide triphosphate hydrolases"/>
    <property type="match status" value="1"/>
</dbReference>
<dbReference type="InterPro" id="IPR051396">
    <property type="entry name" value="Bact_Antivir_Def_Nuclease"/>
</dbReference>